<evidence type="ECO:0000256" key="1">
    <source>
        <dbReference type="ARBA" id="ARBA00004442"/>
    </source>
</evidence>
<evidence type="ECO:0000313" key="10">
    <source>
        <dbReference type="EMBL" id="SFN31917.1"/>
    </source>
</evidence>
<keyword evidence="3" id="KW-0813">Transport</keyword>
<dbReference type="GO" id="GO:0009279">
    <property type="term" value="C:cell outer membrane"/>
    <property type="evidence" value="ECO:0007669"/>
    <property type="project" value="UniProtKB-SubCell"/>
</dbReference>
<evidence type="ECO:0000256" key="7">
    <source>
        <dbReference type="ARBA" id="ARBA00023237"/>
    </source>
</evidence>
<dbReference type="InterPro" id="IPR003423">
    <property type="entry name" value="OMP_efflux"/>
</dbReference>
<sequence length="443" mass="51332">MIFNLIKYQLLAFLIMVSSTSFAQTNLDYNQLKLNEAIEIGLQNNKKLQIRSLQSNVAELNERDLKNEKLPDVDFHTGFHVLSNINQYEGGIFKSSTKYATPRVKYDFTLKAEIPIYLGGKLKNEEKKAEIETEISKLKTKKDERELRMQILTAYLQVLHLQEQQNLISDKMREDSANIKQTEIFKKNGLVTYNEVLRTQLQLSNHKMSFSELDNEIAIVEHQIKTLLSLPESQEMHVQTNDLFTNTEHLGIVDQMVLEAMENNESLKIAKEDLDLKQLDKKITKANVLPKITAGGEYGLNYPNFMFFPPEEHLYRFGMVGVNITVPLSNFFKNKQKMQIADQKIEIAKLEIEEREEQITHEVFTAKKRLDESLEKIKIAEEAINQSKENYRIVKTKYANKLSLITELIDADNAYLEAQSNLISLQINKQLKFYQLQYVLGNL</sequence>
<gene>
    <name evidence="10" type="ORF">SAMN05421738_11070</name>
</gene>
<keyword evidence="4" id="KW-1134">Transmembrane beta strand</keyword>
<keyword evidence="5" id="KW-0812">Transmembrane</keyword>
<comment type="similarity">
    <text evidence="2">Belongs to the outer membrane factor (OMF) (TC 1.B.17) family.</text>
</comment>
<organism evidence="10 11">
    <name type="scientific">Algoriella xinjiangensis</name>
    <dbReference type="NCBI Taxonomy" id="684065"/>
    <lineage>
        <taxon>Bacteria</taxon>
        <taxon>Pseudomonadati</taxon>
        <taxon>Bacteroidota</taxon>
        <taxon>Flavobacteriia</taxon>
        <taxon>Flavobacteriales</taxon>
        <taxon>Weeksellaceae</taxon>
        <taxon>Algoriella</taxon>
    </lineage>
</organism>
<evidence type="ECO:0000256" key="4">
    <source>
        <dbReference type="ARBA" id="ARBA00022452"/>
    </source>
</evidence>
<reference evidence="11" key="1">
    <citation type="submission" date="2016-10" db="EMBL/GenBank/DDBJ databases">
        <authorList>
            <person name="Varghese N."/>
            <person name="Submissions S."/>
        </authorList>
    </citation>
    <scope>NUCLEOTIDE SEQUENCE [LARGE SCALE GENOMIC DNA]</scope>
    <source>
        <strain evidence="11">XJ109</strain>
    </source>
</reference>
<proteinExistence type="inferred from homology"/>
<dbReference type="EMBL" id="FOUZ01000010">
    <property type="protein sequence ID" value="SFN31917.1"/>
    <property type="molecule type" value="Genomic_DNA"/>
</dbReference>
<keyword evidence="8" id="KW-0175">Coiled coil</keyword>
<dbReference type="SUPFAM" id="SSF56954">
    <property type="entry name" value="Outer membrane efflux proteins (OEP)"/>
    <property type="match status" value="1"/>
</dbReference>
<evidence type="ECO:0000256" key="5">
    <source>
        <dbReference type="ARBA" id="ARBA00022692"/>
    </source>
</evidence>
<evidence type="ECO:0000256" key="3">
    <source>
        <dbReference type="ARBA" id="ARBA00022448"/>
    </source>
</evidence>
<dbReference type="PANTHER" id="PTHR30026">
    <property type="entry name" value="OUTER MEMBRANE PROTEIN TOLC"/>
    <property type="match status" value="1"/>
</dbReference>
<dbReference type="GO" id="GO:0015288">
    <property type="term" value="F:porin activity"/>
    <property type="evidence" value="ECO:0007669"/>
    <property type="project" value="TreeGrafter"/>
</dbReference>
<feature type="coiled-coil region" evidence="8">
    <location>
        <begin position="121"/>
        <end position="148"/>
    </location>
</feature>
<dbReference type="Pfam" id="PF02321">
    <property type="entry name" value="OEP"/>
    <property type="match status" value="2"/>
</dbReference>
<evidence type="ECO:0000256" key="6">
    <source>
        <dbReference type="ARBA" id="ARBA00023136"/>
    </source>
</evidence>
<dbReference type="STRING" id="684065.SAMN05421738_11070"/>
<protein>
    <submittedName>
        <fullName evidence="10">Outer membrane protein TolC</fullName>
    </submittedName>
</protein>
<keyword evidence="11" id="KW-1185">Reference proteome</keyword>
<keyword evidence="9" id="KW-0732">Signal</keyword>
<dbReference type="Proteomes" id="UP000199149">
    <property type="component" value="Unassembled WGS sequence"/>
</dbReference>
<evidence type="ECO:0000256" key="2">
    <source>
        <dbReference type="ARBA" id="ARBA00007613"/>
    </source>
</evidence>
<dbReference type="Gene3D" id="1.20.1600.10">
    <property type="entry name" value="Outer membrane efflux proteins (OEP)"/>
    <property type="match status" value="1"/>
</dbReference>
<dbReference type="GO" id="GO:0015562">
    <property type="term" value="F:efflux transmembrane transporter activity"/>
    <property type="evidence" value="ECO:0007669"/>
    <property type="project" value="InterPro"/>
</dbReference>
<keyword evidence="7" id="KW-0998">Cell outer membrane</keyword>
<accession>A0A1I4Y1I7</accession>
<feature type="coiled-coil region" evidence="8">
    <location>
        <begin position="333"/>
        <end position="397"/>
    </location>
</feature>
<dbReference type="InterPro" id="IPR051906">
    <property type="entry name" value="TolC-like"/>
</dbReference>
<feature type="chain" id="PRO_5011476285" evidence="9">
    <location>
        <begin position="24"/>
        <end position="443"/>
    </location>
</feature>
<evidence type="ECO:0000256" key="9">
    <source>
        <dbReference type="SAM" id="SignalP"/>
    </source>
</evidence>
<evidence type="ECO:0000313" key="11">
    <source>
        <dbReference type="Proteomes" id="UP000199149"/>
    </source>
</evidence>
<dbReference type="PANTHER" id="PTHR30026:SF20">
    <property type="entry name" value="OUTER MEMBRANE PROTEIN TOLC"/>
    <property type="match status" value="1"/>
</dbReference>
<evidence type="ECO:0000256" key="8">
    <source>
        <dbReference type="SAM" id="Coils"/>
    </source>
</evidence>
<keyword evidence="6" id="KW-0472">Membrane</keyword>
<comment type="subcellular location">
    <subcellularLocation>
        <location evidence="1">Cell outer membrane</location>
    </subcellularLocation>
</comment>
<name>A0A1I4Y1I7_9FLAO</name>
<feature type="signal peptide" evidence="9">
    <location>
        <begin position="1"/>
        <end position="23"/>
    </location>
</feature>
<dbReference type="AlphaFoldDB" id="A0A1I4Y1I7"/>
<dbReference type="GO" id="GO:1990281">
    <property type="term" value="C:efflux pump complex"/>
    <property type="evidence" value="ECO:0007669"/>
    <property type="project" value="TreeGrafter"/>
</dbReference>
<dbReference type="RefSeq" id="WP_245752135.1">
    <property type="nucleotide sequence ID" value="NZ_FOUZ01000010.1"/>
</dbReference>